<sequence>MAGATRTTTSSSSHWVVRKRSPWIPIGVAVVGLVVLAVVTEVPHRHSIEDNLTDRTKVALTNAGIDADVQFVGRDGTVKVGSADEMDKARDVTLAVEGVRVVDVQAPPKAETPAVQEQLKSVQVKLLVDGGKVTLTGTVPSDGDRTKLTDAAKQAFGAENVQDNITVDAARAADGTDLAGLGAVAAALGKDTKVGVVDLTDHVITLTGTVAAQDVKDRAEAAAKTAASTSGSVKNDLVVGQAAAPEQVQTQLVALPTVEFENNSATLTPQGRAVVENAASILKANPNIKVSIEGHTDLTGTAANNQTLSENRARTVLDTLVSLGIAGDRLSSKGFGESRPKVQGTDAAANSVNRRVEFIVQQ</sequence>
<dbReference type="InterPro" id="IPR006664">
    <property type="entry name" value="OMP_bac"/>
</dbReference>
<dbReference type="CDD" id="cd07185">
    <property type="entry name" value="OmpA_C-like"/>
    <property type="match status" value="1"/>
</dbReference>
<dbReference type="PANTHER" id="PTHR30329:SF21">
    <property type="entry name" value="LIPOPROTEIN YIAD-RELATED"/>
    <property type="match status" value="1"/>
</dbReference>
<keyword evidence="2 4" id="KW-0472">Membrane</keyword>
<keyword evidence="5" id="KW-0812">Transmembrane</keyword>
<comment type="subcellular location">
    <subcellularLocation>
        <location evidence="1">Cell outer membrane</location>
    </subcellularLocation>
</comment>
<feature type="domain" description="BON" evidence="6">
    <location>
        <begin position="101"/>
        <end position="169"/>
    </location>
</feature>
<dbReference type="PROSITE" id="PS50914">
    <property type="entry name" value="BON"/>
    <property type="match status" value="1"/>
</dbReference>
<dbReference type="InterPro" id="IPR006665">
    <property type="entry name" value="OmpA-like"/>
</dbReference>
<keyword evidence="5" id="KW-1133">Transmembrane helix</keyword>
<evidence type="ECO:0000313" key="8">
    <source>
        <dbReference type="EMBL" id="GLL06077.1"/>
    </source>
</evidence>
<keyword evidence="9" id="KW-1185">Reference proteome</keyword>
<dbReference type="PRINTS" id="PR01021">
    <property type="entry name" value="OMPADOMAIN"/>
</dbReference>
<dbReference type="InterPro" id="IPR036737">
    <property type="entry name" value="OmpA-like_sf"/>
</dbReference>
<keyword evidence="3" id="KW-0998">Cell outer membrane</keyword>
<dbReference type="AlphaFoldDB" id="A0A9W6KQ72"/>
<dbReference type="GO" id="GO:0009279">
    <property type="term" value="C:cell outer membrane"/>
    <property type="evidence" value="ECO:0007669"/>
    <property type="project" value="UniProtKB-SubCell"/>
</dbReference>
<evidence type="ECO:0000256" key="4">
    <source>
        <dbReference type="PROSITE-ProRule" id="PRU00473"/>
    </source>
</evidence>
<dbReference type="SUPFAM" id="SSF103088">
    <property type="entry name" value="OmpA-like"/>
    <property type="match status" value="1"/>
</dbReference>
<dbReference type="EMBL" id="BSFP01000066">
    <property type="protein sequence ID" value="GLL06077.1"/>
    <property type="molecule type" value="Genomic_DNA"/>
</dbReference>
<evidence type="ECO:0000256" key="3">
    <source>
        <dbReference type="ARBA" id="ARBA00023237"/>
    </source>
</evidence>
<accession>A0A9W6KQ72</accession>
<feature type="domain" description="OmpA-like" evidence="7">
    <location>
        <begin position="247"/>
        <end position="362"/>
    </location>
</feature>
<protein>
    <recommendedName>
        <fullName evidence="10">Outer membrane protein OmpA-like peptidoglycan-associated protein</fullName>
    </recommendedName>
</protein>
<evidence type="ECO:0000259" key="6">
    <source>
        <dbReference type="PROSITE" id="PS50914"/>
    </source>
</evidence>
<comment type="caution">
    <text evidence="8">The sequence shown here is derived from an EMBL/GenBank/DDBJ whole genome shotgun (WGS) entry which is preliminary data.</text>
</comment>
<evidence type="ECO:0000256" key="1">
    <source>
        <dbReference type="ARBA" id="ARBA00004442"/>
    </source>
</evidence>
<proteinExistence type="predicted"/>
<dbReference type="Pfam" id="PF00691">
    <property type="entry name" value="OmpA"/>
    <property type="match status" value="1"/>
</dbReference>
<name>A0A9W6KQ72_9ACTN</name>
<evidence type="ECO:0000313" key="9">
    <source>
        <dbReference type="Proteomes" id="UP001143480"/>
    </source>
</evidence>
<dbReference type="Pfam" id="PF04972">
    <property type="entry name" value="BON"/>
    <property type="match status" value="2"/>
</dbReference>
<dbReference type="PANTHER" id="PTHR30329">
    <property type="entry name" value="STATOR ELEMENT OF FLAGELLAR MOTOR COMPLEX"/>
    <property type="match status" value="1"/>
</dbReference>
<dbReference type="Gene3D" id="3.30.1330.60">
    <property type="entry name" value="OmpA-like domain"/>
    <property type="match status" value="1"/>
</dbReference>
<organism evidence="8 9">
    <name type="scientific">Dactylosporangium matsuzakiense</name>
    <dbReference type="NCBI Taxonomy" id="53360"/>
    <lineage>
        <taxon>Bacteria</taxon>
        <taxon>Bacillati</taxon>
        <taxon>Actinomycetota</taxon>
        <taxon>Actinomycetes</taxon>
        <taxon>Micromonosporales</taxon>
        <taxon>Micromonosporaceae</taxon>
        <taxon>Dactylosporangium</taxon>
    </lineage>
</organism>
<reference evidence="8" key="2">
    <citation type="submission" date="2023-01" db="EMBL/GenBank/DDBJ databases">
        <authorList>
            <person name="Sun Q."/>
            <person name="Evtushenko L."/>
        </authorList>
    </citation>
    <scope>NUCLEOTIDE SEQUENCE</scope>
    <source>
        <strain evidence="8">VKM Ac-1321</strain>
    </source>
</reference>
<dbReference type="InterPro" id="IPR007055">
    <property type="entry name" value="BON_dom"/>
</dbReference>
<evidence type="ECO:0000256" key="2">
    <source>
        <dbReference type="ARBA" id="ARBA00023136"/>
    </source>
</evidence>
<evidence type="ECO:0000259" key="7">
    <source>
        <dbReference type="PROSITE" id="PS51123"/>
    </source>
</evidence>
<dbReference type="RefSeq" id="WP_261961991.1">
    <property type="nucleotide sequence ID" value="NZ_BAAAXA010000001.1"/>
</dbReference>
<dbReference type="Gene3D" id="3.40.1520.20">
    <property type="match status" value="1"/>
</dbReference>
<evidence type="ECO:0008006" key="10">
    <source>
        <dbReference type="Google" id="ProtNLM"/>
    </source>
</evidence>
<feature type="transmembrane region" description="Helical" evidence="5">
    <location>
        <begin position="21"/>
        <end position="39"/>
    </location>
</feature>
<gene>
    <name evidence="8" type="ORF">GCM10017581_078250</name>
</gene>
<dbReference type="Proteomes" id="UP001143480">
    <property type="component" value="Unassembled WGS sequence"/>
</dbReference>
<dbReference type="PROSITE" id="PS51123">
    <property type="entry name" value="OMPA_2"/>
    <property type="match status" value="1"/>
</dbReference>
<reference evidence="8" key="1">
    <citation type="journal article" date="2014" name="Int. J. Syst. Evol. Microbiol.">
        <title>Complete genome sequence of Corynebacterium casei LMG S-19264T (=DSM 44701T), isolated from a smear-ripened cheese.</title>
        <authorList>
            <consortium name="US DOE Joint Genome Institute (JGI-PGF)"/>
            <person name="Walter F."/>
            <person name="Albersmeier A."/>
            <person name="Kalinowski J."/>
            <person name="Ruckert C."/>
        </authorList>
    </citation>
    <scope>NUCLEOTIDE SEQUENCE</scope>
    <source>
        <strain evidence="8">VKM Ac-1321</strain>
    </source>
</reference>
<dbReference type="InterPro" id="IPR050330">
    <property type="entry name" value="Bact_OuterMem_StrucFunc"/>
</dbReference>
<evidence type="ECO:0000256" key="5">
    <source>
        <dbReference type="SAM" id="Phobius"/>
    </source>
</evidence>